<feature type="domain" description="Protein kinase" evidence="5">
    <location>
        <begin position="7"/>
        <end position="261"/>
    </location>
</feature>
<name>A0A2S9YQN7_9BACT</name>
<dbReference type="PANTHER" id="PTHR43289:SF6">
    <property type="entry name" value="SERINE_THREONINE-PROTEIN KINASE NEKL-3"/>
    <property type="match status" value="1"/>
</dbReference>
<dbReference type="Proteomes" id="UP000238823">
    <property type="component" value="Unassembled WGS sequence"/>
</dbReference>
<dbReference type="InterPro" id="IPR000719">
    <property type="entry name" value="Prot_kinase_dom"/>
</dbReference>
<evidence type="ECO:0000256" key="2">
    <source>
        <dbReference type="ARBA" id="ARBA00022741"/>
    </source>
</evidence>
<evidence type="ECO:0000256" key="3">
    <source>
        <dbReference type="ARBA" id="ARBA00022777"/>
    </source>
</evidence>
<keyword evidence="2" id="KW-0547">Nucleotide-binding</keyword>
<proteinExistence type="predicted"/>
<evidence type="ECO:0000256" key="4">
    <source>
        <dbReference type="ARBA" id="ARBA00022840"/>
    </source>
</evidence>
<dbReference type="PANTHER" id="PTHR43289">
    <property type="entry name" value="MITOGEN-ACTIVATED PROTEIN KINASE KINASE KINASE 20-RELATED"/>
    <property type="match status" value="1"/>
</dbReference>
<keyword evidence="3 6" id="KW-0418">Kinase</keyword>
<protein>
    <submittedName>
        <fullName evidence="6">Serine/threonine-protein kinase PknA</fullName>
        <ecNumber evidence="6">2.7.11.1</ecNumber>
    </submittedName>
</protein>
<dbReference type="Pfam" id="PF00069">
    <property type="entry name" value="Pkinase"/>
    <property type="match status" value="1"/>
</dbReference>
<dbReference type="SUPFAM" id="SSF56112">
    <property type="entry name" value="Protein kinase-like (PK-like)"/>
    <property type="match status" value="1"/>
</dbReference>
<dbReference type="AlphaFoldDB" id="A0A2S9YQN7"/>
<gene>
    <name evidence="6" type="primary">pknA_4</name>
    <name evidence="6" type="ORF">ENSA7_28780</name>
</gene>
<reference evidence="6 7" key="1">
    <citation type="submission" date="2018-03" db="EMBL/GenBank/DDBJ databases">
        <title>Draft Genome Sequences of the Obligatory Marine Myxobacteria Enhygromyxa salina SWB007.</title>
        <authorList>
            <person name="Poehlein A."/>
            <person name="Moghaddam J.A."/>
            <person name="Harms H."/>
            <person name="Alanjari M."/>
            <person name="Koenig G.M."/>
            <person name="Daniel R."/>
            <person name="Schaeberle T.F."/>
        </authorList>
    </citation>
    <scope>NUCLEOTIDE SEQUENCE [LARGE SCALE GENOMIC DNA]</scope>
    <source>
        <strain evidence="6 7">SWB007</strain>
    </source>
</reference>
<keyword evidence="1 6" id="KW-0808">Transferase</keyword>
<dbReference type="GO" id="GO:0005524">
    <property type="term" value="F:ATP binding"/>
    <property type="evidence" value="ECO:0007669"/>
    <property type="project" value="UniProtKB-KW"/>
</dbReference>
<dbReference type="Gene3D" id="1.10.510.10">
    <property type="entry name" value="Transferase(Phosphotransferase) domain 1"/>
    <property type="match status" value="1"/>
</dbReference>
<accession>A0A2S9YQN7</accession>
<organism evidence="6 7">
    <name type="scientific">Enhygromyxa salina</name>
    <dbReference type="NCBI Taxonomy" id="215803"/>
    <lineage>
        <taxon>Bacteria</taxon>
        <taxon>Pseudomonadati</taxon>
        <taxon>Myxococcota</taxon>
        <taxon>Polyangia</taxon>
        <taxon>Nannocystales</taxon>
        <taxon>Nannocystaceae</taxon>
        <taxon>Enhygromyxa</taxon>
    </lineage>
</organism>
<evidence type="ECO:0000259" key="5">
    <source>
        <dbReference type="PROSITE" id="PS50011"/>
    </source>
</evidence>
<dbReference type="PROSITE" id="PS50011">
    <property type="entry name" value="PROTEIN_KINASE_DOM"/>
    <property type="match status" value="1"/>
</dbReference>
<dbReference type="GO" id="GO:0004674">
    <property type="term" value="F:protein serine/threonine kinase activity"/>
    <property type="evidence" value="ECO:0007669"/>
    <property type="project" value="UniProtKB-EC"/>
</dbReference>
<sequence length="261" mass="29121">MFGPRRFRLLQKLTSGEPAELYLAEDRHLLRQLTLKLLHANTNYDPLAAKLLEREARLLARIDHPNIAAVLDLGLLGSELCMTLQAVGVDGLDDWVEGGQRSQAQLLAVLRQAGQGLAAAHAVGVVHGDLIPARVRIDRLQHVRLVDFERARDLAPEPGAWERQGPPLPIDRNYAAPEARETGRRDQLSDQYSFCVLAWEALTGRRPPSDADHVAGPWAYRREPAYKVLARGLSANPTARWPDMEQLLDALERAGTGRRFF</sequence>
<evidence type="ECO:0000313" key="7">
    <source>
        <dbReference type="Proteomes" id="UP000238823"/>
    </source>
</evidence>
<dbReference type="InterPro" id="IPR011009">
    <property type="entry name" value="Kinase-like_dom_sf"/>
</dbReference>
<comment type="caution">
    <text evidence="6">The sequence shown here is derived from an EMBL/GenBank/DDBJ whole genome shotgun (WGS) entry which is preliminary data.</text>
</comment>
<dbReference type="EC" id="2.7.11.1" evidence="6"/>
<evidence type="ECO:0000256" key="1">
    <source>
        <dbReference type="ARBA" id="ARBA00022679"/>
    </source>
</evidence>
<dbReference type="Gene3D" id="3.30.200.20">
    <property type="entry name" value="Phosphorylase Kinase, domain 1"/>
    <property type="match status" value="1"/>
</dbReference>
<dbReference type="EMBL" id="PVNL01000055">
    <property type="protein sequence ID" value="PRQ07414.1"/>
    <property type="molecule type" value="Genomic_DNA"/>
</dbReference>
<keyword evidence="4" id="KW-0067">ATP-binding</keyword>
<evidence type="ECO:0000313" key="6">
    <source>
        <dbReference type="EMBL" id="PRQ07414.1"/>
    </source>
</evidence>